<dbReference type="eggNOG" id="ENOG502Z91N">
    <property type="taxonomic scope" value="Bacteria"/>
</dbReference>
<dbReference type="InterPro" id="IPR036866">
    <property type="entry name" value="RibonucZ/Hydroxyglut_hydro"/>
</dbReference>
<proteinExistence type="predicted"/>
<dbReference type="SUPFAM" id="SSF56281">
    <property type="entry name" value="Metallo-hydrolase/oxidoreductase"/>
    <property type="match status" value="1"/>
</dbReference>
<dbReference type="Proteomes" id="UP000029391">
    <property type="component" value="Unassembled WGS sequence"/>
</dbReference>
<evidence type="ECO:0008006" key="3">
    <source>
        <dbReference type="Google" id="ProtNLM"/>
    </source>
</evidence>
<dbReference type="STRING" id="1121013.GCA_000426365_00438"/>
<accession>A0A091B9Q7</accession>
<evidence type="ECO:0000313" key="2">
    <source>
        <dbReference type="Proteomes" id="UP000029391"/>
    </source>
</evidence>
<sequence>MRLLAEGFWNLRGHHRLAGLLDIGTQMSVARRPNGKLVLIDGIDLDDAQRAALLAATDDGELVEAIIHVHPFHTLHVAALHALFPRATLYGTGRHQTRFPTLPWVGRPLEAWGARHALADTFELSVPAGVDFVCLDERVHVGSVLLRHRATGIVHVDDTLNVLAAPGPFGSLLPQSGLRMHPMLGKALLPEAGAADAYTGWARDLARRWDGAPFVCAAHSAVRELAPGAFRAEVEAALAKVERTLDAHRRRYG</sequence>
<dbReference type="OrthoDB" id="7402742at2"/>
<dbReference type="AlphaFoldDB" id="A0A091B9Q7"/>
<evidence type="ECO:0000313" key="1">
    <source>
        <dbReference type="EMBL" id="KFN48237.1"/>
    </source>
</evidence>
<gene>
    <name evidence="1" type="ORF">P873_01385</name>
</gene>
<reference evidence="1 2" key="1">
    <citation type="submission" date="2013-09" db="EMBL/GenBank/DDBJ databases">
        <title>Genome sequencing of Arenimonas composti.</title>
        <authorList>
            <person name="Chen F."/>
            <person name="Wang G."/>
        </authorList>
    </citation>
    <scope>NUCLEOTIDE SEQUENCE [LARGE SCALE GENOMIC DNA]</scope>
    <source>
        <strain evidence="1 2">TR7-09</strain>
    </source>
</reference>
<dbReference type="EMBL" id="AWXU01000056">
    <property type="protein sequence ID" value="KFN48237.1"/>
    <property type="molecule type" value="Genomic_DNA"/>
</dbReference>
<comment type="caution">
    <text evidence="1">The sequence shown here is derived from an EMBL/GenBank/DDBJ whole genome shotgun (WGS) entry which is preliminary data.</text>
</comment>
<organism evidence="1 2">
    <name type="scientific">Arenimonas composti TR7-09 = DSM 18010</name>
    <dbReference type="NCBI Taxonomy" id="1121013"/>
    <lineage>
        <taxon>Bacteria</taxon>
        <taxon>Pseudomonadati</taxon>
        <taxon>Pseudomonadota</taxon>
        <taxon>Gammaproteobacteria</taxon>
        <taxon>Lysobacterales</taxon>
        <taxon>Lysobacteraceae</taxon>
        <taxon>Arenimonas</taxon>
    </lineage>
</organism>
<protein>
    <recommendedName>
        <fullName evidence="3">Metallo-beta-lactamase domain-containing protein</fullName>
    </recommendedName>
</protein>
<dbReference type="RefSeq" id="WP_026815964.1">
    <property type="nucleotide sequence ID" value="NZ_AUFF01000001.1"/>
</dbReference>
<keyword evidence="2" id="KW-1185">Reference proteome</keyword>
<name>A0A091B9Q7_9GAMM</name>